<dbReference type="InterPro" id="IPR010417">
    <property type="entry name" value="Embryo-specific_ATS3"/>
</dbReference>
<dbReference type="SUPFAM" id="SSF49723">
    <property type="entry name" value="Lipase/lipooxygenase domain (PLAT/LH2 domain)"/>
    <property type="match status" value="1"/>
</dbReference>
<dbReference type="InterPro" id="IPR036392">
    <property type="entry name" value="PLAT/LH2_dom_sf"/>
</dbReference>
<dbReference type="PANTHER" id="PTHR31718:SF31">
    <property type="entry name" value="OS01G0172800 PROTEIN"/>
    <property type="match status" value="1"/>
</dbReference>
<keyword evidence="1" id="KW-0472">Membrane</keyword>
<sequence>MRPKMMKSVCLVVVLFAFISKSSSQTRSIIQNPQPNPNFNVSSTNQQNAQTCSFTVDISTSCSSVKYTRDEISISFGDAYGNQVYAPRIDDPSTKTFEQCSSDTFEIYGPCTYQICYLYLYRSGYDGWKPESVDVYGYNTRAVSFYYNVWVPADTWYGFDYCSGYSASSHNQIGSITILSCLIFFISILWF</sequence>
<organism evidence="3 4">
    <name type="scientific">Lactuca saligna</name>
    <name type="common">Willowleaf lettuce</name>
    <dbReference type="NCBI Taxonomy" id="75948"/>
    <lineage>
        <taxon>Eukaryota</taxon>
        <taxon>Viridiplantae</taxon>
        <taxon>Streptophyta</taxon>
        <taxon>Embryophyta</taxon>
        <taxon>Tracheophyta</taxon>
        <taxon>Spermatophyta</taxon>
        <taxon>Magnoliopsida</taxon>
        <taxon>eudicotyledons</taxon>
        <taxon>Gunneridae</taxon>
        <taxon>Pentapetalae</taxon>
        <taxon>asterids</taxon>
        <taxon>campanulids</taxon>
        <taxon>Asterales</taxon>
        <taxon>Asteraceae</taxon>
        <taxon>Cichorioideae</taxon>
        <taxon>Cichorieae</taxon>
        <taxon>Lactucinae</taxon>
        <taxon>Lactuca</taxon>
    </lineage>
</organism>
<feature type="transmembrane region" description="Helical" evidence="1">
    <location>
        <begin position="173"/>
        <end position="190"/>
    </location>
</feature>
<accession>A0AA35YVH3</accession>
<name>A0AA35YVH3_LACSI</name>
<evidence type="ECO:0000313" key="3">
    <source>
        <dbReference type="EMBL" id="CAI9280804.1"/>
    </source>
</evidence>
<protein>
    <submittedName>
        <fullName evidence="3">Uncharacterized protein</fullName>
    </submittedName>
</protein>
<dbReference type="Gene3D" id="2.60.60.20">
    <property type="entry name" value="PLAT/LH2 domain"/>
    <property type="match status" value="1"/>
</dbReference>
<evidence type="ECO:0000313" key="4">
    <source>
        <dbReference type="Proteomes" id="UP001177003"/>
    </source>
</evidence>
<feature type="signal peptide" evidence="2">
    <location>
        <begin position="1"/>
        <end position="24"/>
    </location>
</feature>
<dbReference type="Proteomes" id="UP001177003">
    <property type="component" value="Chromosome 4"/>
</dbReference>
<keyword evidence="4" id="KW-1185">Reference proteome</keyword>
<reference evidence="3" key="1">
    <citation type="submission" date="2023-04" db="EMBL/GenBank/DDBJ databases">
        <authorList>
            <person name="Vijverberg K."/>
            <person name="Xiong W."/>
            <person name="Schranz E."/>
        </authorList>
    </citation>
    <scope>NUCLEOTIDE SEQUENCE</scope>
</reference>
<gene>
    <name evidence="3" type="ORF">LSALG_LOCUS20537</name>
</gene>
<dbReference type="EMBL" id="OX465080">
    <property type="protein sequence ID" value="CAI9280804.1"/>
    <property type="molecule type" value="Genomic_DNA"/>
</dbReference>
<proteinExistence type="predicted"/>
<dbReference type="PANTHER" id="PTHR31718">
    <property type="entry name" value="PLAT DOMAIN-CONTAINING PROTEIN"/>
    <property type="match status" value="1"/>
</dbReference>
<keyword evidence="1" id="KW-1133">Transmembrane helix</keyword>
<feature type="chain" id="PRO_5041420130" evidence="2">
    <location>
        <begin position="25"/>
        <end position="191"/>
    </location>
</feature>
<evidence type="ECO:0000256" key="2">
    <source>
        <dbReference type="SAM" id="SignalP"/>
    </source>
</evidence>
<keyword evidence="1" id="KW-0812">Transmembrane</keyword>
<dbReference type="Pfam" id="PF06232">
    <property type="entry name" value="ATS3"/>
    <property type="match status" value="1"/>
</dbReference>
<dbReference type="AlphaFoldDB" id="A0AA35YVH3"/>
<evidence type="ECO:0000256" key="1">
    <source>
        <dbReference type="SAM" id="Phobius"/>
    </source>
</evidence>
<keyword evidence="2" id="KW-0732">Signal</keyword>
<dbReference type="CDD" id="cd00113">
    <property type="entry name" value="PLAT"/>
    <property type="match status" value="1"/>
</dbReference>